<name>A0ACD1H2T3_9EURO</name>
<evidence type="ECO:0000313" key="1">
    <source>
        <dbReference type="EMBL" id="RAH67730.1"/>
    </source>
</evidence>
<organism evidence="1 2">
    <name type="scientific">Aspergillus aculeatinus CBS 121060</name>
    <dbReference type="NCBI Taxonomy" id="1448322"/>
    <lineage>
        <taxon>Eukaryota</taxon>
        <taxon>Fungi</taxon>
        <taxon>Dikarya</taxon>
        <taxon>Ascomycota</taxon>
        <taxon>Pezizomycotina</taxon>
        <taxon>Eurotiomycetes</taxon>
        <taxon>Eurotiomycetidae</taxon>
        <taxon>Eurotiales</taxon>
        <taxon>Aspergillaceae</taxon>
        <taxon>Aspergillus</taxon>
        <taxon>Aspergillus subgen. Circumdati</taxon>
    </lineage>
</organism>
<dbReference type="EMBL" id="KZ824972">
    <property type="protein sequence ID" value="RAH67730.1"/>
    <property type="molecule type" value="Genomic_DNA"/>
</dbReference>
<proteinExistence type="predicted"/>
<keyword evidence="2" id="KW-1185">Reference proteome</keyword>
<accession>A0ACD1H2T3</accession>
<dbReference type="Proteomes" id="UP000249661">
    <property type="component" value="Unassembled WGS sequence"/>
</dbReference>
<protein>
    <submittedName>
        <fullName evidence="1">Uncharacterized protein</fullName>
    </submittedName>
</protein>
<gene>
    <name evidence="1" type="ORF">BO66DRAFT_151716</name>
</gene>
<evidence type="ECO:0000313" key="2">
    <source>
        <dbReference type="Proteomes" id="UP000249661"/>
    </source>
</evidence>
<reference evidence="1" key="1">
    <citation type="submission" date="2018-02" db="EMBL/GenBank/DDBJ databases">
        <title>The genomes of Aspergillus section Nigri reveals drivers in fungal speciation.</title>
        <authorList>
            <consortium name="DOE Joint Genome Institute"/>
            <person name="Vesth T.C."/>
            <person name="Nybo J."/>
            <person name="Theobald S."/>
            <person name="Brandl J."/>
            <person name="Frisvad J.C."/>
            <person name="Nielsen K.F."/>
            <person name="Lyhne E.K."/>
            <person name="Kogle M.E."/>
            <person name="Kuo A."/>
            <person name="Riley R."/>
            <person name="Clum A."/>
            <person name="Nolan M."/>
            <person name="Lipzen A."/>
            <person name="Salamov A."/>
            <person name="Henrissat B."/>
            <person name="Wiebenga A."/>
            <person name="De vries R.P."/>
            <person name="Grigoriev I.V."/>
            <person name="Mortensen U.H."/>
            <person name="Andersen M.R."/>
            <person name="Baker S.E."/>
        </authorList>
    </citation>
    <scope>NUCLEOTIDE SEQUENCE</scope>
    <source>
        <strain evidence="1">CBS 121060</strain>
    </source>
</reference>
<sequence length="163" mass="18137">MAVSSWTQLTVSNNRTDRRGYAGFEGHSLCTLAQRLEASKPYRVVGGEPITRAHDSSHLTACSSGTSHGGRTQRIHRTQPILPLARSLDVSQIEALPHSCRIAVSAPRGQRRLDGLFHINRQMWFRILPEAEQSALSMVRSSTFNMDVIRETSDLDIPNGRCI</sequence>